<protein>
    <submittedName>
        <fullName evidence="2">Unnamed protein product</fullName>
    </submittedName>
</protein>
<dbReference type="Proteomes" id="UP001165083">
    <property type="component" value="Unassembled WGS sequence"/>
</dbReference>
<name>A0A9W6TUI3_9STRA</name>
<feature type="domain" description="Integrator complex subunit 7 helical bundle" evidence="1">
    <location>
        <begin position="508"/>
        <end position="661"/>
    </location>
</feature>
<keyword evidence="3" id="KW-1185">Reference proteome</keyword>
<evidence type="ECO:0000313" key="3">
    <source>
        <dbReference type="Proteomes" id="UP001165083"/>
    </source>
</evidence>
<dbReference type="Pfam" id="PF24437">
    <property type="entry name" value="INTS7_HB"/>
    <property type="match status" value="1"/>
</dbReference>
<reference evidence="2" key="1">
    <citation type="submission" date="2023-04" db="EMBL/GenBank/DDBJ databases">
        <title>Phytophthora lilii NBRC 32176.</title>
        <authorList>
            <person name="Ichikawa N."/>
            <person name="Sato H."/>
            <person name="Tonouchi N."/>
        </authorList>
    </citation>
    <scope>NUCLEOTIDE SEQUENCE</scope>
    <source>
        <strain evidence="2">NBRC 32176</strain>
    </source>
</reference>
<dbReference type="SUPFAM" id="SSF48371">
    <property type="entry name" value="ARM repeat"/>
    <property type="match status" value="1"/>
</dbReference>
<accession>A0A9W6TUI3</accession>
<dbReference type="InterPro" id="IPR056517">
    <property type="entry name" value="INTS7_HB"/>
</dbReference>
<proteinExistence type="predicted"/>
<dbReference type="AlphaFoldDB" id="A0A9W6TUI3"/>
<comment type="caution">
    <text evidence="2">The sequence shown here is derived from an EMBL/GenBank/DDBJ whole genome shotgun (WGS) entry which is preliminary data.</text>
</comment>
<organism evidence="2 3">
    <name type="scientific">Phytophthora lilii</name>
    <dbReference type="NCBI Taxonomy" id="2077276"/>
    <lineage>
        <taxon>Eukaryota</taxon>
        <taxon>Sar</taxon>
        <taxon>Stramenopiles</taxon>
        <taxon>Oomycota</taxon>
        <taxon>Peronosporomycetes</taxon>
        <taxon>Peronosporales</taxon>
        <taxon>Peronosporaceae</taxon>
        <taxon>Phytophthora</taxon>
    </lineage>
</organism>
<gene>
    <name evidence="2" type="ORF">Plil01_000783400</name>
</gene>
<evidence type="ECO:0000313" key="2">
    <source>
        <dbReference type="EMBL" id="GMF20229.1"/>
    </source>
</evidence>
<dbReference type="InterPro" id="IPR016024">
    <property type="entry name" value="ARM-type_fold"/>
</dbReference>
<dbReference type="EMBL" id="BSXW01000370">
    <property type="protein sequence ID" value="GMF20229.1"/>
    <property type="molecule type" value="Genomic_DNA"/>
</dbReference>
<sequence length="1046" mass="114502">MATLSIEALIGRDRAIQTSIRLSPPFEVDSTCDNVIVRSAILRVFQRAKAHVAQVNDPSKVSWRLLGEGFGEARVGADDFCVAVVGVDAGSFIWTGGASDECNDTDADILKGIAADDQDERSGAIEAARAFLPFSASFRKDVLTVSLEAKSTTLCCLLSDAVSNAVEAQQAWTYCAEHYERLADDKSAVASVRAMTTLTALFPAALLEVHGQLIHHILDHDPRALVKNFALLAAQQLVEKAGNDEDGQLRFILEGVFARIVGQCTVLGRDHTRMMLSVVLLLEKWSFVAREFGEKANELLQITKNWLAETTDTRFGRAYASIISNIARLSFAAAEVEPPGSSLDELFVLLHPHAVVAAQGTWDYALAELAQLTQAFPDLLSAYASFRLVELLLIPTNSNFDKTSSNARRTSIFRVLGGQLRPPSGSLIHDQLPMLLKELSDIKRSDASRLRAVAATFFLWTQESALTGTTDDSIVSAFETELLKPEHYESHAERYEMVKLAMLRGRFSLAAQLMKVIAEKADSECFGGWIHALQTLCEAESRIASDQAIHLDSLHSLARTSMYLQAARTSSFRFDLQLHLVALRLEWVQLVQSVQQVAGEAAFTNTSGNPVGREGHLSKQLRTLDHKFQVVRALLLGAHQRDLDALQAHSISCCLLAAAVEGFLLLRSPNSIEFPSDQDSLSSSSQWNLKVVKALSEDTQSKLDRVAKLSPSRQPGLGARVLQQLLAALCAVPPVLPKLFFCSRLRTEQRVLSSAQFLTYAENTAFTTKPRSRSQLGVSLGTDFTSVLKGVIALSRRSQTYWREKIDVVEAEVLVCLAGAGVTGSAGSNSVSTIYDLADASAEDEKLVQHRVCVRLPFVWDQAAESAVDAADGQMMHYLPFETPVHVKAAYLTIKGSFVLVAKLALVDRQGEKWPLAATGCRRGFIILRSVCGRLISLHPDFSSDLNDDYLAKLGASLRKWQILIHEMPAFGRTGIFSAVTNRALRTGRAMLSPDLLQLSYDYGDVLVGKKKAIVARRDVDPWPAHRNIASLAGSSAVASRIQAKY</sequence>
<dbReference type="OrthoDB" id="99558at2759"/>
<evidence type="ECO:0000259" key="1">
    <source>
        <dbReference type="Pfam" id="PF24437"/>
    </source>
</evidence>